<evidence type="ECO:0000313" key="3">
    <source>
        <dbReference type="Proteomes" id="UP000012019"/>
    </source>
</evidence>
<dbReference type="PANTHER" id="PTHR33525:SF4">
    <property type="entry name" value="CYCLIC DI-GMP PHOSPHODIESTERASE CDGJ"/>
    <property type="match status" value="1"/>
</dbReference>
<dbReference type="PROSITE" id="PS51833">
    <property type="entry name" value="HDOD"/>
    <property type="match status" value="1"/>
</dbReference>
<protein>
    <submittedName>
        <fullName evidence="2">Signal transduction protein</fullName>
    </submittedName>
</protein>
<gene>
    <name evidence="2" type="ORF">MPL1_06430</name>
</gene>
<dbReference type="OrthoDB" id="9804751at2"/>
<dbReference type="Pfam" id="PF08668">
    <property type="entry name" value="HDOD"/>
    <property type="match status" value="1"/>
</dbReference>
<dbReference type="InterPro" id="IPR013976">
    <property type="entry name" value="HDOD"/>
</dbReference>
<dbReference type="STRING" id="1286106.MPL1_06430"/>
<dbReference type="SUPFAM" id="SSF109604">
    <property type="entry name" value="HD-domain/PDEase-like"/>
    <property type="match status" value="1"/>
</dbReference>
<dbReference type="InterPro" id="IPR052340">
    <property type="entry name" value="RNase_Y/CdgJ"/>
</dbReference>
<dbReference type="PANTHER" id="PTHR33525">
    <property type="match status" value="1"/>
</dbReference>
<dbReference type="EMBL" id="APHR01000031">
    <property type="protein sequence ID" value="EMR13215.1"/>
    <property type="molecule type" value="Genomic_DNA"/>
</dbReference>
<dbReference type="Proteomes" id="UP000012019">
    <property type="component" value="Unassembled WGS sequence"/>
</dbReference>
<proteinExistence type="predicted"/>
<dbReference type="AlphaFoldDB" id="M7PH42"/>
<dbReference type="eggNOG" id="COG3434">
    <property type="taxonomic scope" value="Bacteria"/>
</dbReference>
<accession>M7PH42</accession>
<dbReference type="Gene3D" id="1.10.3210.10">
    <property type="entry name" value="Hypothetical protein af1432"/>
    <property type="match status" value="1"/>
</dbReference>
<sequence>MLSFAKLKALIIQDVTLSYKLLRLLNSAAMGLRRKVESIQQALVILGLGAIRTWTTLIAMNAIESVPPELMMNALIRAKMCEKLASEYGFQEQTGFLTGMLSNLDVMMGISMENLMTSLPLSGEIKLALTHGGGPLGSLLKAVALYEQGEWDKIQDSHLTLSQMSDAYVEATDWAIQAKSVL</sequence>
<reference evidence="2 3" key="1">
    <citation type="journal article" date="2013" name="Genome Announc.">
        <title>Draft Genome Sequence of Methylophaga lonarensis MPLT, a Haloalkaliphilic (Non-Methane-Utilizing) Methylotroph.</title>
        <authorList>
            <person name="Shetty S.A."/>
            <person name="Marathe N.P."/>
            <person name="Munot H."/>
            <person name="Antony C.P."/>
            <person name="Dhotre D.P."/>
            <person name="Murrell J.C."/>
            <person name="Shouche Y.S."/>
        </authorList>
    </citation>
    <scope>NUCLEOTIDE SEQUENCE [LARGE SCALE GENOMIC DNA]</scope>
    <source>
        <strain evidence="2 3">MPL</strain>
    </source>
</reference>
<comment type="caution">
    <text evidence="2">The sequence shown here is derived from an EMBL/GenBank/DDBJ whole genome shotgun (WGS) entry which is preliminary data.</text>
</comment>
<keyword evidence="3" id="KW-1185">Reference proteome</keyword>
<feature type="domain" description="HDOD" evidence="1">
    <location>
        <begin position="1"/>
        <end position="167"/>
    </location>
</feature>
<dbReference type="PATRIC" id="fig|1286106.3.peg.1294"/>
<name>M7PH42_9GAMM</name>
<evidence type="ECO:0000313" key="2">
    <source>
        <dbReference type="EMBL" id="EMR13215.1"/>
    </source>
</evidence>
<organism evidence="2 3">
    <name type="scientific">Methylophaga lonarensis MPL</name>
    <dbReference type="NCBI Taxonomy" id="1286106"/>
    <lineage>
        <taxon>Bacteria</taxon>
        <taxon>Pseudomonadati</taxon>
        <taxon>Pseudomonadota</taxon>
        <taxon>Gammaproteobacteria</taxon>
        <taxon>Thiotrichales</taxon>
        <taxon>Piscirickettsiaceae</taxon>
        <taxon>Methylophaga</taxon>
    </lineage>
</organism>
<evidence type="ECO:0000259" key="1">
    <source>
        <dbReference type="PROSITE" id="PS51833"/>
    </source>
</evidence>